<feature type="transmembrane region" description="Helical" evidence="1">
    <location>
        <begin position="353"/>
        <end position="379"/>
    </location>
</feature>
<keyword evidence="1" id="KW-1133">Transmembrane helix</keyword>
<sequence>MRSETAPPAIDDVRRLDPRAWIVGAFREFAALIAVAVTALAIGGFGTGVYFALVALGFGVVHQAVRWLTFTYTVRTDRIELRRALVGRSVKTIPIERIRGVDITAGLAHRLLGLAVVRIDAAAGGDEGVLDAVSRREAMRLRTLLLPSGADPEDHVLARAESAWLRYAPLSGAYLLTPFALAGSALGTLYNLGDEFGLISTGTMTHLGDRVVGLPRGLVLAVFAVLVLAMPLASVVVFALFNWDFTLRADGPGSVVAERGLLTRRTVTLERRRIRGVELRDNPLERVAGVVRLTALVTGLGDAEHRGTLFPTAPRSAALAVAAEVTGPRPGPLVPHPPAARTRRLTRAVGPPLALAAVALFTGPSWLAVAALLASVAAVPLGLDRHRQLGHATDGFRLTFRSGSLTRRQQIIEHPAVVGWKLRQSLFQRRAGLATLTVAVGAGGGAYDALDLAAEDALRLAGTVTPGWVTPFLADRRPEA</sequence>
<dbReference type="EMBL" id="BAAAUV010000009">
    <property type="protein sequence ID" value="GAA3218070.1"/>
    <property type="molecule type" value="Genomic_DNA"/>
</dbReference>
<keyword evidence="4" id="KW-1185">Reference proteome</keyword>
<feature type="domain" description="YdbS-like PH" evidence="2">
    <location>
        <begin position="254"/>
        <end position="302"/>
    </location>
</feature>
<evidence type="ECO:0000313" key="3">
    <source>
        <dbReference type="EMBL" id="GAA3218070.1"/>
    </source>
</evidence>
<feature type="transmembrane region" description="Helical" evidence="1">
    <location>
        <begin position="48"/>
        <end position="68"/>
    </location>
</feature>
<reference evidence="4" key="1">
    <citation type="journal article" date="2019" name="Int. J. Syst. Evol. Microbiol.">
        <title>The Global Catalogue of Microorganisms (GCM) 10K type strain sequencing project: providing services to taxonomists for standard genome sequencing and annotation.</title>
        <authorList>
            <consortium name="The Broad Institute Genomics Platform"/>
            <consortium name="The Broad Institute Genome Sequencing Center for Infectious Disease"/>
            <person name="Wu L."/>
            <person name="Ma J."/>
        </authorList>
    </citation>
    <scope>NUCLEOTIDE SEQUENCE [LARGE SCALE GENOMIC DNA]</scope>
    <source>
        <strain evidence="4">JCM 9377</strain>
    </source>
</reference>
<proteinExistence type="predicted"/>
<feature type="transmembrane region" description="Helical" evidence="1">
    <location>
        <begin position="218"/>
        <end position="241"/>
    </location>
</feature>
<keyword evidence="1" id="KW-0472">Membrane</keyword>
<dbReference type="InterPro" id="IPR014529">
    <property type="entry name" value="UCP026631"/>
</dbReference>
<dbReference type="Proteomes" id="UP001501237">
    <property type="component" value="Unassembled WGS sequence"/>
</dbReference>
<accession>A0ABP6QHQ8</accession>
<dbReference type="PANTHER" id="PTHR34473">
    <property type="entry name" value="UPF0699 TRANSMEMBRANE PROTEIN YDBS"/>
    <property type="match status" value="1"/>
</dbReference>
<name>A0ABP6QHQ8_9ACTN</name>
<gene>
    <name evidence="3" type="ORF">GCM10010468_41310</name>
</gene>
<dbReference type="InterPro" id="IPR005182">
    <property type="entry name" value="YdbS-like_PH"/>
</dbReference>
<feature type="transmembrane region" description="Helical" evidence="1">
    <location>
        <begin position="20"/>
        <end position="42"/>
    </location>
</feature>
<evidence type="ECO:0000256" key="1">
    <source>
        <dbReference type="SAM" id="Phobius"/>
    </source>
</evidence>
<feature type="domain" description="YdbS-like PH" evidence="2">
    <location>
        <begin position="397"/>
        <end position="461"/>
    </location>
</feature>
<comment type="caution">
    <text evidence="3">The sequence shown here is derived from an EMBL/GenBank/DDBJ whole genome shotgun (WGS) entry which is preliminary data.</text>
</comment>
<dbReference type="PIRSF" id="PIRSF026631">
    <property type="entry name" value="UCP026631"/>
    <property type="match status" value="1"/>
</dbReference>
<protein>
    <submittedName>
        <fullName evidence="3">PH domain-containing protein</fullName>
    </submittedName>
</protein>
<evidence type="ECO:0000259" key="2">
    <source>
        <dbReference type="Pfam" id="PF03703"/>
    </source>
</evidence>
<dbReference type="PANTHER" id="PTHR34473:SF2">
    <property type="entry name" value="UPF0699 TRANSMEMBRANE PROTEIN YDBT"/>
    <property type="match status" value="1"/>
</dbReference>
<feature type="domain" description="YdbS-like PH" evidence="2">
    <location>
        <begin position="67"/>
        <end position="144"/>
    </location>
</feature>
<dbReference type="Pfam" id="PF03703">
    <property type="entry name" value="bPH_2"/>
    <property type="match status" value="3"/>
</dbReference>
<keyword evidence="1" id="KW-0812">Transmembrane</keyword>
<organism evidence="3 4">
    <name type="scientific">Actinocorallia longicatena</name>
    <dbReference type="NCBI Taxonomy" id="111803"/>
    <lineage>
        <taxon>Bacteria</taxon>
        <taxon>Bacillati</taxon>
        <taxon>Actinomycetota</taxon>
        <taxon>Actinomycetes</taxon>
        <taxon>Streptosporangiales</taxon>
        <taxon>Thermomonosporaceae</taxon>
        <taxon>Actinocorallia</taxon>
    </lineage>
</organism>
<evidence type="ECO:0000313" key="4">
    <source>
        <dbReference type="Proteomes" id="UP001501237"/>
    </source>
</evidence>
<dbReference type="RefSeq" id="WP_344830702.1">
    <property type="nucleotide sequence ID" value="NZ_BAAAUV010000009.1"/>
</dbReference>